<dbReference type="InParanoid" id="A0A1E7EUW6"/>
<feature type="region of interest" description="Disordered" evidence="1">
    <location>
        <begin position="21"/>
        <end position="41"/>
    </location>
</feature>
<accession>A0A1E7EUW6</accession>
<dbReference type="KEGG" id="fcy:FRACYDRAFT_248029"/>
<feature type="compositionally biased region" description="Low complexity" evidence="1">
    <location>
        <begin position="23"/>
        <end position="36"/>
    </location>
</feature>
<protein>
    <submittedName>
        <fullName evidence="2">Uncharacterized protein</fullName>
    </submittedName>
</protein>
<dbReference type="Proteomes" id="UP000095751">
    <property type="component" value="Unassembled WGS sequence"/>
</dbReference>
<reference evidence="2 3" key="1">
    <citation type="submission" date="2016-09" db="EMBL/GenBank/DDBJ databases">
        <title>Extensive genetic diversity and differential bi-allelic expression allows diatom success in the polar Southern Ocean.</title>
        <authorList>
            <consortium name="DOE Joint Genome Institute"/>
            <person name="Mock T."/>
            <person name="Otillar R.P."/>
            <person name="Strauss J."/>
            <person name="Dupont C."/>
            <person name="Frickenhaus S."/>
            <person name="Maumus F."/>
            <person name="Mcmullan M."/>
            <person name="Sanges R."/>
            <person name="Schmutz J."/>
            <person name="Toseland A."/>
            <person name="Valas R."/>
            <person name="Veluchamy A."/>
            <person name="Ward B.J."/>
            <person name="Allen A."/>
            <person name="Barry K."/>
            <person name="Falciatore A."/>
            <person name="Ferrante M."/>
            <person name="Fortunato A.E."/>
            <person name="Gloeckner G."/>
            <person name="Gruber A."/>
            <person name="Hipkin R."/>
            <person name="Janech M."/>
            <person name="Kroth P."/>
            <person name="Leese F."/>
            <person name="Lindquist E."/>
            <person name="Lyon B.R."/>
            <person name="Martin J."/>
            <person name="Mayer C."/>
            <person name="Parker M."/>
            <person name="Quesneville H."/>
            <person name="Raymond J."/>
            <person name="Uhlig C."/>
            <person name="Valentin K.U."/>
            <person name="Worden A.Z."/>
            <person name="Armbrust E.V."/>
            <person name="Bowler C."/>
            <person name="Green B."/>
            <person name="Moulton V."/>
            <person name="Van Oosterhout C."/>
            <person name="Grigoriev I."/>
        </authorList>
    </citation>
    <scope>NUCLEOTIDE SEQUENCE [LARGE SCALE GENOMIC DNA]</scope>
    <source>
        <strain evidence="2 3">CCMP1102</strain>
    </source>
</reference>
<dbReference type="AlphaFoldDB" id="A0A1E7EUW6"/>
<evidence type="ECO:0000256" key="1">
    <source>
        <dbReference type="SAM" id="MobiDB-lite"/>
    </source>
</evidence>
<name>A0A1E7EUW6_9STRA</name>
<keyword evidence="3" id="KW-1185">Reference proteome</keyword>
<dbReference type="OrthoDB" id="48791at2759"/>
<evidence type="ECO:0000313" key="2">
    <source>
        <dbReference type="EMBL" id="OEU09771.1"/>
    </source>
</evidence>
<gene>
    <name evidence="2" type="ORF">FRACYDRAFT_248029</name>
</gene>
<dbReference type="EMBL" id="KV784374">
    <property type="protein sequence ID" value="OEU09771.1"/>
    <property type="molecule type" value="Genomic_DNA"/>
</dbReference>
<proteinExistence type="predicted"/>
<organism evidence="2 3">
    <name type="scientific">Fragilariopsis cylindrus CCMP1102</name>
    <dbReference type="NCBI Taxonomy" id="635003"/>
    <lineage>
        <taxon>Eukaryota</taxon>
        <taxon>Sar</taxon>
        <taxon>Stramenopiles</taxon>
        <taxon>Ochrophyta</taxon>
        <taxon>Bacillariophyta</taxon>
        <taxon>Bacillariophyceae</taxon>
        <taxon>Bacillariophycidae</taxon>
        <taxon>Bacillariales</taxon>
        <taxon>Bacillariaceae</taxon>
        <taxon>Fragilariopsis</taxon>
    </lineage>
</organism>
<sequence length="153" mass="17154">MAIDIIPLAFLSAITISNKTRESSSSTSSSSSCCETKAPDGSSLENIKIRPIHHRQIIDPFSWSDYPIVVHQDEIGNDEDDNSVINYDCYGPIPMVNASKAKDVSSVRFASSLDVRTFSLILGDHPWCEDDLSIELGWEYNMKQCDCIVWFRC</sequence>
<evidence type="ECO:0000313" key="3">
    <source>
        <dbReference type="Proteomes" id="UP000095751"/>
    </source>
</evidence>